<feature type="domain" description="Prohead serine protease" evidence="4">
    <location>
        <begin position="19"/>
        <end position="162"/>
    </location>
</feature>
<dbReference type="GO" id="GO:0006508">
    <property type="term" value="P:proteolysis"/>
    <property type="evidence" value="ECO:0007669"/>
    <property type="project" value="UniProtKB-KW"/>
</dbReference>
<name>A0ABP7MR90_9GAMM</name>
<evidence type="ECO:0000256" key="2">
    <source>
        <dbReference type="ARBA" id="ARBA00022670"/>
    </source>
</evidence>
<dbReference type="GO" id="GO:0008233">
    <property type="term" value="F:peptidase activity"/>
    <property type="evidence" value="ECO:0007669"/>
    <property type="project" value="UniProtKB-KW"/>
</dbReference>
<comment type="caution">
    <text evidence="5">The sequence shown here is derived from an EMBL/GenBank/DDBJ whole genome shotgun (WGS) entry which is preliminary data.</text>
</comment>
<evidence type="ECO:0000313" key="5">
    <source>
        <dbReference type="EMBL" id="GAA3928655.1"/>
    </source>
</evidence>
<dbReference type="Proteomes" id="UP001501727">
    <property type="component" value="Unassembled WGS sequence"/>
</dbReference>
<organism evidence="5 6">
    <name type="scientific">Luteimonas lutimaris</name>
    <dbReference type="NCBI Taxonomy" id="698645"/>
    <lineage>
        <taxon>Bacteria</taxon>
        <taxon>Pseudomonadati</taxon>
        <taxon>Pseudomonadota</taxon>
        <taxon>Gammaproteobacteria</taxon>
        <taxon>Lysobacterales</taxon>
        <taxon>Lysobacteraceae</taxon>
        <taxon>Luteimonas</taxon>
    </lineage>
</organism>
<keyword evidence="6" id="KW-1185">Reference proteome</keyword>
<dbReference type="EMBL" id="BAAAZU010000024">
    <property type="protein sequence ID" value="GAA3928655.1"/>
    <property type="molecule type" value="Genomic_DNA"/>
</dbReference>
<proteinExistence type="predicted"/>
<gene>
    <name evidence="5" type="ORF">GCM10022229_22900</name>
</gene>
<evidence type="ECO:0000313" key="6">
    <source>
        <dbReference type="Proteomes" id="UP001501727"/>
    </source>
</evidence>
<dbReference type="InterPro" id="IPR054613">
    <property type="entry name" value="Peptidase_S78_dom"/>
</dbReference>
<evidence type="ECO:0000259" key="4">
    <source>
        <dbReference type="Pfam" id="PF04586"/>
    </source>
</evidence>
<sequence length="174" mass="19567">MSRASDLERRFAPASLEGRQLVGLAAPYESETRIGEFRERIAKGAFTRTLSENRDILALSDHDPAKVLGRTKSGTLELEETVHGLSFRLQLPATSIGNDLRELANRGDLGGVSFGFRAVRDSWEGDLRTLEEVELHEISIVQSFPAYPDTTVALRSRPMQTFLLEPRRRWLETV</sequence>
<protein>
    <submittedName>
        <fullName evidence="5">HK97 family phage prohead protease</fullName>
    </submittedName>
</protein>
<keyword evidence="1" id="KW-1188">Viral release from host cell</keyword>
<dbReference type="Pfam" id="PF04586">
    <property type="entry name" value="Peptidase_S78"/>
    <property type="match status" value="1"/>
</dbReference>
<keyword evidence="3" id="KW-0378">Hydrolase</keyword>
<accession>A0ABP7MR90</accession>
<reference evidence="6" key="1">
    <citation type="journal article" date="2019" name="Int. J. Syst. Evol. Microbiol.">
        <title>The Global Catalogue of Microorganisms (GCM) 10K type strain sequencing project: providing services to taxonomists for standard genome sequencing and annotation.</title>
        <authorList>
            <consortium name="The Broad Institute Genomics Platform"/>
            <consortium name="The Broad Institute Genome Sequencing Center for Infectious Disease"/>
            <person name="Wu L."/>
            <person name="Ma J."/>
        </authorList>
    </citation>
    <scope>NUCLEOTIDE SEQUENCE [LARGE SCALE GENOMIC DNA]</scope>
    <source>
        <strain evidence="6">JCM 16916</strain>
    </source>
</reference>
<dbReference type="InterPro" id="IPR006433">
    <property type="entry name" value="Prohead_protease"/>
</dbReference>
<keyword evidence="2 5" id="KW-0645">Protease</keyword>
<dbReference type="RefSeq" id="WP_344760130.1">
    <property type="nucleotide sequence ID" value="NZ_BAAAZU010000024.1"/>
</dbReference>
<evidence type="ECO:0000256" key="3">
    <source>
        <dbReference type="ARBA" id="ARBA00022801"/>
    </source>
</evidence>
<evidence type="ECO:0000256" key="1">
    <source>
        <dbReference type="ARBA" id="ARBA00022612"/>
    </source>
</evidence>
<dbReference type="NCBIfam" id="TIGR01543">
    <property type="entry name" value="proheadase_HK97"/>
    <property type="match status" value="1"/>
</dbReference>